<reference evidence="3" key="2">
    <citation type="submission" date="2015-01" db="EMBL/GenBank/DDBJ databases">
        <title>Evolutionary Origins and Diversification of the Mycorrhizal Mutualists.</title>
        <authorList>
            <consortium name="DOE Joint Genome Institute"/>
            <consortium name="Mycorrhizal Genomics Consortium"/>
            <person name="Kohler A."/>
            <person name="Kuo A."/>
            <person name="Nagy L.G."/>
            <person name="Floudas D."/>
            <person name="Copeland A."/>
            <person name="Barry K.W."/>
            <person name="Cichocki N."/>
            <person name="Veneault-Fourrey C."/>
            <person name="LaButti K."/>
            <person name="Lindquist E.A."/>
            <person name="Lipzen A."/>
            <person name="Lundell T."/>
            <person name="Morin E."/>
            <person name="Murat C."/>
            <person name="Riley R."/>
            <person name="Ohm R."/>
            <person name="Sun H."/>
            <person name="Tunlid A."/>
            <person name="Henrissat B."/>
            <person name="Grigoriev I.V."/>
            <person name="Hibbett D.S."/>
            <person name="Martin F."/>
        </authorList>
    </citation>
    <scope>NUCLEOTIDE SEQUENCE [LARGE SCALE GENOMIC DNA]</scope>
    <source>
        <strain evidence="3">Ve08.2h10</strain>
    </source>
</reference>
<evidence type="ECO:0000313" key="2">
    <source>
        <dbReference type="EMBL" id="KIK84335.1"/>
    </source>
</evidence>
<dbReference type="AlphaFoldDB" id="A0A0D0DU67"/>
<dbReference type="OrthoDB" id="2685044at2759"/>
<protein>
    <submittedName>
        <fullName evidence="2">Uncharacterized protein</fullName>
    </submittedName>
</protein>
<dbReference type="Proteomes" id="UP000054538">
    <property type="component" value="Unassembled WGS sequence"/>
</dbReference>
<name>A0A0D0DU67_9AGAM</name>
<accession>A0A0D0DU67</accession>
<evidence type="ECO:0000256" key="1">
    <source>
        <dbReference type="SAM" id="MobiDB-lite"/>
    </source>
</evidence>
<dbReference type="HOGENOM" id="CLU_1971269_0_0_1"/>
<gene>
    <name evidence="2" type="ORF">PAXRUDRAFT_803416</name>
</gene>
<reference evidence="2 3" key="1">
    <citation type="submission" date="2014-04" db="EMBL/GenBank/DDBJ databases">
        <authorList>
            <consortium name="DOE Joint Genome Institute"/>
            <person name="Kuo A."/>
            <person name="Kohler A."/>
            <person name="Jargeat P."/>
            <person name="Nagy L.G."/>
            <person name="Floudas D."/>
            <person name="Copeland A."/>
            <person name="Barry K.W."/>
            <person name="Cichocki N."/>
            <person name="Veneault-Fourrey C."/>
            <person name="LaButti K."/>
            <person name="Lindquist E.A."/>
            <person name="Lipzen A."/>
            <person name="Lundell T."/>
            <person name="Morin E."/>
            <person name="Murat C."/>
            <person name="Sun H."/>
            <person name="Tunlid A."/>
            <person name="Henrissat B."/>
            <person name="Grigoriev I.V."/>
            <person name="Hibbett D.S."/>
            <person name="Martin F."/>
            <person name="Nordberg H.P."/>
            <person name="Cantor M.N."/>
            <person name="Hua S.X."/>
        </authorList>
    </citation>
    <scope>NUCLEOTIDE SEQUENCE [LARGE SCALE GENOMIC DNA]</scope>
    <source>
        <strain evidence="2 3">Ve08.2h10</strain>
    </source>
</reference>
<dbReference type="InParanoid" id="A0A0D0DU67"/>
<sequence>MPTTTTKAPSSLSTIGGSGSQHHFNNTSLTPSFAREWKWRKSMITTLCLWAASQPDVWNITKQQISDALKEILPVVYPELPQVNQDISPLSAPIPGHQHLCEWWHSVGSAAITLFTSFFVQSSDDDI</sequence>
<organism evidence="2 3">
    <name type="scientific">Paxillus rubicundulus Ve08.2h10</name>
    <dbReference type="NCBI Taxonomy" id="930991"/>
    <lineage>
        <taxon>Eukaryota</taxon>
        <taxon>Fungi</taxon>
        <taxon>Dikarya</taxon>
        <taxon>Basidiomycota</taxon>
        <taxon>Agaricomycotina</taxon>
        <taxon>Agaricomycetes</taxon>
        <taxon>Agaricomycetidae</taxon>
        <taxon>Boletales</taxon>
        <taxon>Paxilineae</taxon>
        <taxon>Paxillaceae</taxon>
        <taxon>Paxillus</taxon>
    </lineage>
</organism>
<keyword evidence="3" id="KW-1185">Reference proteome</keyword>
<feature type="region of interest" description="Disordered" evidence="1">
    <location>
        <begin position="1"/>
        <end position="23"/>
    </location>
</feature>
<dbReference type="EMBL" id="KN825577">
    <property type="protein sequence ID" value="KIK84335.1"/>
    <property type="molecule type" value="Genomic_DNA"/>
</dbReference>
<proteinExistence type="predicted"/>
<evidence type="ECO:0000313" key="3">
    <source>
        <dbReference type="Proteomes" id="UP000054538"/>
    </source>
</evidence>